<dbReference type="Gene3D" id="1.25.40.390">
    <property type="match status" value="1"/>
</dbReference>
<evidence type="ECO:0000256" key="5">
    <source>
        <dbReference type="ARBA" id="ARBA00023237"/>
    </source>
</evidence>
<comment type="similarity">
    <text evidence="2">Belongs to the SusD family.</text>
</comment>
<keyword evidence="9" id="KW-1185">Reference proteome</keyword>
<dbReference type="SUPFAM" id="SSF48452">
    <property type="entry name" value="TPR-like"/>
    <property type="match status" value="1"/>
</dbReference>
<dbReference type="OrthoDB" id="1035036at2"/>
<dbReference type="AlphaFoldDB" id="A0A4U1BXK3"/>
<feature type="domain" description="RagB/SusD" evidence="7">
    <location>
        <begin position="389"/>
        <end position="563"/>
    </location>
</feature>
<comment type="subcellular location">
    <subcellularLocation>
        <location evidence="1">Cell outer membrane</location>
    </subcellularLocation>
</comment>
<dbReference type="EMBL" id="SWBP01000005">
    <property type="protein sequence ID" value="TKB96256.1"/>
    <property type="molecule type" value="Genomic_DNA"/>
</dbReference>
<evidence type="ECO:0000256" key="4">
    <source>
        <dbReference type="ARBA" id="ARBA00023136"/>
    </source>
</evidence>
<evidence type="ECO:0000256" key="2">
    <source>
        <dbReference type="ARBA" id="ARBA00006275"/>
    </source>
</evidence>
<evidence type="ECO:0000256" key="6">
    <source>
        <dbReference type="SAM" id="SignalP"/>
    </source>
</evidence>
<feature type="signal peptide" evidence="6">
    <location>
        <begin position="1"/>
        <end position="27"/>
    </location>
</feature>
<proteinExistence type="inferred from homology"/>
<evidence type="ECO:0000256" key="1">
    <source>
        <dbReference type="ARBA" id="ARBA00004442"/>
    </source>
</evidence>
<keyword evidence="5" id="KW-0998">Cell outer membrane</keyword>
<accession>A0A4U1BXK3</accession>
<protein>
    <submittedName>
        <fullName evidence="8">RagB/SusD family nutrient uptake outer membrane protein</fullName>
    </submittedName>
</protein>
<organism evidence="8 9">
    <name type="scientific">Pedobacter cryophilus</name>
    <dbReference type="NCBI Taxonomy" id="2571271"/>
    <lineage>
        <taxon>Bacteria</taxon>
        <taxon>Pseudomonadati</taxon>
        <taxon>Bacteroidota</taxon>
        <taxon>Sphingobacteriia</taxon>
        <taxon>Sphingobacteriales</taxon>
        <taxon>Sphingobacteriaceae</taxon>
        <taxon>Pedobacter</taxon>
    </lineage>
</organism>
<keyword evidence="4" id="KW-0472">Membrane</keyword>
<dbReference type="InterPro" id="IPR012944">
    <property type="entry name" value="SusD_RagB_dom"/>
</dbReference>
<evidence type="ECO:0000313" key="9">
    <source>
        <dbReference type="Proteomes" id="UP000308181"/>
    </source>
</evidence>
<dbReference type="GO" id="GO:0009279">
    <property type="term" value="C:cell outer membrane"/>
    <property type="evidence" value="ECO:0007669"/>
    <property type="project" value="UniProtKB-SubCell"/>
</dbReference>
<keyword evidence="3 6" id="KW-0732">Signal</keyword>
<comment type="caution">
    <text evidence="8">The sequence shown here is derived from an EMBL/GenBank/DDBJ whole genome shotgun (WGS) entry which is preliminary data.</text>
</comment>
<sequence length="567" mass="64414">MMINMNTRIYSKLKKVFVLLMVTSLLVSCKKMLDVAPEDALEAKQMYRNVYDADAAVLGIYGKFSGLAERYIILNELRGDLLEVTPNANAYLREISTHQVSEDNPYADPRPFYEVIINCNDAMKNFTIMHDAKLLDDIQYNQRYTEVGLLRCWLYLQLGIQYGNVPYVTQAIDNVNDLKDESKFPKLTFNELLDKLIEFTEAVPKVYLNQNTSSASPTLIMPMNRYTVRDGVFKFFIHRKSLLGDINLWKGNYTKAAEYYKAVMELGTTTTTSADQRVDIYDTYRITNDNSGRNTLLTIGTINPWSNIFSNVLDEVETNRERMWTLPLDKDFAPGNPFISLFSLTGKYLVKPSALAINNWDNQVRMDGGLTDRRGLNNSYSSPGANAQVAKYTKNYTITAPFENTGIWMLYRAAILHLRYAEAANQAGYSAVAGVVINDGFFDKGVVYASNPTPFDFNAFKGTVNGNWYRSIGIRGRAVNKSVTFDIANLQIDTENKIIEEEALETAFEGYRWQDLLRIALRRESTEPNYLANKIGDKFTAAGSADAAIVRSRLSNKANWYLPFKWK</sequence>
<evidence type="ECO:0000256" key="3">
    <source>
        <dbReference type="ARBA" id="ARBA00022729"/>
    </source>
</evidence>
<name>A0A4U1BXK3_9SPHI</name>
<reference evidence="8 9" key="1">
    <citation type="submission" date="2019-04" db="EMBL/GenBank/DDBJ databases">
        <title>Pedobacter sp. AR-3-17 sp. nov., isolated from Arctic soil.</title>
        <authorList>
            <person name="Dahal R.H."/>
            <person name="Kim D.-U."/>
        </authorList>
    </citation>
    <scope>NUCLEOTIDE SEQUENCE [LARGE SCALE GENOMIC DNA]</scope>
    <source>
        <strain evidence="8 9">AR-3-17</strain>
    </source>
</reference>
<gene>
    <name evidence="8" type="ORF">FA046_13795</name>
</gene>
<dbReference type="Pfam" id="PF07980">
    <property type="entry name" value="SusD_RagB"/>
    <property type="match status" value="1"/>
</dbReference>
<dbReference type="InterPro" id="IPR011990">
    <property type="entry name" value="TPR-like_helical_dom_sf"/>
</dbReference>
<dbReference type="Proteomes" id="UP000308181">
    <property type="component" value="Unassembled WGS sequence"/>
</dbReference>
<evidence type="ECO:0000313" key="8">
    <source>
        <dbReference type="EMBL" id="TKB96256.1"/>
    </source>
</evidence>
<evidence type="ECO:0000259" key="7">
    <source>
        <dbReference type="Pfam" id="PF07980"/>
    </source>
</evidence>
<feature type="chain" id="PRO_5020427578" evidence="6">
    <location>
        <begin position="28"/>
        <end position="567"/>
    </location>
</feature>